<dbReference type="AlphaFoldDB" id="A0A6V7PET6"/>
<dbReference type="Gene3D" id="1.25.40.10">
    <property type="entry name" value="Tetratricopeptide repeat domain"/>
    <property type="match status" value="3"/>
</dbReference>
<dbReference type="InterPro" id="IPR046960">
    <property type="entry name" value="PPR_At4g14850-like_plant"/>
</dbReference>
<dbReference type="PANTHER" id="PTHR47926">
    <property type="entry name" value="PENTATRICOPEPTIDE REPEAT-CONTAINING PROTEIN"/>
    <property type="match status" value="1"/>
</dbReference>
<keyword evidence="2" id="KW-0809">Transit peptide</keyword>
<dbReference type="GO" id="GO:0009451">
    <property type="term" value="P:RNA modification"/>
    <property type="evidence" value="ECO:0007669"/>
    <property type="project" value="InterPro"/>
</dbReference>
<dbReference type="InterPro" id="IPR011990">
    <property type="entry name" value="TPR-like_helical_dom_sf"/>
</dbReference>
<organism evidence="4">
    <name type="scientific">Ananas comosus var. bracteatus</name>
    <name type="common">red pineapple</name>
    <dbReference type="NCBI Taxonomy" id="296719"/>
    <lineage>
        <taxon>Eukaryota</taxon>
        <taxon>Viridiplantae</taxon>
        <taxon>Streptophyta</taxon>
        <taxon>Embryophyta</taxon>
        <taxon>Tracheophyta</taxon>
        <taxon>Spermatophyta</taxon>
        <taxon>Magnoliopsida</taxon>
        <taxon>Liliopsida</taxon>
        <taxon>Poales</taxon>
        <taxon>Bromeliaceae</taxon>
        <taxon>Bromelioideae</taxon>
        <taxon>Ananas</taxon>
    </lineage>
</organism>
<dbReference type="PROSITE" id="PS51375">
    <property type="entry name" value="PPR"/>
    <property type="match status" value="3"/>
</dbReference>
<evidence type="ECO:0000256" key="2">
    <source>
        <dbReference type="ARBA" id="ARBA00022946"/>
    </source>
</evidence>
<evidence type="ECO:0000256" key="1">
    <source>
        <dbReference type="ARBA" id="ARBA00022737"/>
    </source>
</evidence>
<accession>A0A6V7PET6</accession>
<feature type="repeat" description="PPR" evidence="3">
    <location>
        <begin position="154"/>
        <end position="188"/>
    </location>
</feature>
<dbReference type="Pfam" id="PF01535">
    <property type="entry name" value="PPR"/>
    <property type="match status" value="5"/>
</dbReference>
<dbReference type="InterPro" id="IPR002885">
    <property type="entry name" value="PPR_rpt"/>
</dbReference>
<dbReference type="GO" id="GO:0003723">
    <property type="term" value="F:RNA binding"/>
    <property type="evidence" value="ECO:0007669"/>
    <property type="project" value="InterPro"/>
</dbReference>
<gene>
    <name evidence="4" type="ORF">CB5_LOCUS12612</name>
</gene>
<protein>
    <recommendedName>
        <fullName evidence="5">Pentatricopeptide repeat-containing protein</fullName>
    </recommendedName>
</protein>
<evidence type="ECO:0000313" key="4">
    <source>
        <dbReference type="EMBL" id="CAD1829401.1"/>
    </source>
</evidence>
<keyword evidence="1" id="KW-0677">Repeat</keyword>
<dbReference type="EMBL" id="LR862147">
    <property type="protein sequence ID" value="CAD1829401.1"/>
    <property type="molecule type" value="Genomic_DNA"/>
</dbReference>
<name>A0A6V7PET6_ANACO</name>
<sequence length="426" mass="46449">MTTRASCGSHYSLFRSLLRCAERSCVAEGRSLHARLIKIGSWADVFLANSVVNMYAKCGHLSQATAAFDEMRARDVVSWNCLINSYSRQGPRAAAAASVAELFRRMRAEGGACLLPNAFTFAGVFTAAPHSPDAHADFGFQAHCVAVKTADCDDVFLGSSLLNMYCKLGLVSDARKVFDRMPHKNSVSWAAMISGYAVGKCPAEGFRLFRLIMRERPCSTNEFVVTSILSAVSLPGFLQMGRQIHALAVKNGEKGFDQLLEEDVVLWTTMIAGHVQNGEHEEALTLYGRMEKEGILPNNLTIVSVLRACSGLAALEQGKQMHARALKYGFGLGAPIGSALSSMYAKCGNLDDCALSSEECHRGMLSMLNDYDLAPRLEHYVCMVDILCRAGLLSEAKDFIESVPIDHGTCLWRIVLGACRSVRILV</sequence>
<dbReference type="NCBIfam" id="TIGR00756">
    <property type="entry name" value="PPR"/>
    <property type="match status" value="3"/>
</dbReference>
<evidence type="ECO:0000256" key="3">
    <source>
        <dbReference type="PROSITE-ProRule" id="PRU00708"/>
    </source>
</evidence>
<feature type="repeat" description="PPR" evidence="3">
    <location>
        <begin position="263"/>
        <end position="297"/>
    </location>
</feature>
<reference evidence="4" key="1">
    <citation type="submission" date="2020-07" db="EMBL/GenBank/DDBJ databases">
        <authorList>
            <person name="Lin J."/>
        </authorList>
    </citation>
    <scope>NUCLEOTIDE SEQUENCE</scope>
</reference>
<dbReference type="Pfam" id="PF13041">
    <property type="entry name" value="PPR_2"/>
    <property type="match status" value="1"/>
</dbReference>
<evidence type="ECO:0008006" key="5">
    <source>
        <dbReference type="Google" id="ProtNLM"/>
    </source>
</evidence>
<feature type="repeat" description="PPR" evidence="3">
    <location>
        <begin position="44"/>
        <end position="78"/>
    </location>
</feature>
<proteinExistence type="predicted"/>